<reference evidence="1 2" key="1">
    <citation type="submission" date="2023-03" db="EMBL/GenBank/DDBJ databases">
        <title>Bacillus Genome Sequencing.</title>
        <authorList>
            <person name="Dunlap C."/>
        </authorList>
    </citation>
    <scope>NUCLEOTIDE SEQUENCE [LARGE SCALE GENOMIC DNA]</scope>
    <source>
        <strain evidence="1 2">B-59205</strain>
    </source>
</reference>
<dbReference type="AlphaFoldDB" id="A0AAW9NRF6"/>
<evidence type="ECO:0000313" key="1">
    <source>
        <dbReference type="EMBL" id="MEC1178513.1"/>
    </source>
</evidence>
<protein>
    <submittedName>
        <fullName evidence="1">Uncharacterized protein</fullName>
    </submittedName>
</protein>
<dbReference type="RefSeq" id="WP_326123008.1">
    <property type="nucleotide sequence ID" value="NZ_JARSFG010000012.1"/>
</dbReference>
<sequence length="119" mass="13791">MEITQDVRTQILTYAQQLTGSKEGAVTLHKFANRSGYMLTVETRNVEGFLQLLKWLEVNEFKDITAIRTLPKEYSIYSEFEQKSLAFFEYAHADFKIATEVSHGKIINMIKEEKQTHAI</sequence>
<gene>
    <name evidence="1" type="ORF">P9B03_08475</name>
</gene>
<evidence type="ECO:0000313" key="2">
    <source>
        <dbReference type="Proteomes" id="UP001344888"/>
    </source>
</evidence>
<name>A0AAW9NRF6_9BACL</name>
<organism evidence="1 2">
    <name type="scientific">Metasolibacillus meyeri</name>
    <dbReference type="NCBI Taxonomy" id="1071052"/>
    <lineage>
        <taxon>Bacteria</taxon>
        <taxon>Bacillati</taxon>
        <taxon>Bacillota</taxon>
        <taxon>Bacilli</taxon>
        <taxon>Bacillales</taxon>
        <taxon>Caryophanaceae</taxon>
        <taxon>Metasolibacillus</taxon>
    </lineage>
</organism>
<dbReference type="Proteomes" id="UP001344888">
    <property type="component" value="Unassembled WGS sequence"/>
</dbReference>
<comment type="caution">
    <text evidence="1">The sequence shown here is derived from an EMBL/GenBank/DDBJ whole genome shotgun (WGS) entry which is preliminary data.</text>
</comment>
<accession>A0AAW9NRF6</accession>
<dbReference type="EMBL" id="JARSFG010000012">
    <property type="protein sequence ID" value="MEC1178513.1"/>
    <property type="molecule type" value="Genomic_DNA"/>
</dbReference>
<proteinExistence type="predicted"/>
<keyword evidence="2" id="KW-1185">Reference proteome</keyword>